<dbReference type="InterPro" id="IPR053264">
    <property type="entry name" value="Lipoate-ligase_2_inactive"/>
</dbReference>
<proteinExistence type="predicted"/>
<dbReference type="AlphaFoldDB" id="N1U4T0"/>
<dbReference type="PANTHER" id="PTHR43506:SF1">
    <property type="entry name" value="BPL_LPL CATALYTIC DOMAIN-CONTAINING PROTEIN"/>
    <property type="match status" value="1"/>
</dbReference>
<dbReference type="InterPro" id="IPR045864">
    <property type="entry name" value="aa-tRNA-synth_II/BPL/LPL"/>
</dbReference>
<comment type="caution">
    <text evidence="1">The sequence shown here is derived from an EMBL/GenBank/DDBJ whole genome shotgun (WGS) entry which is preliminary data.</text>
</comment>
<dbReference type="EMBL" id="AHMI02000201">
    <property type="protein sequence ID" value="EMY14027.1"/>
    <property type="molecule type" value="Genomic_DNA"/>
</dbReference>
<protein>
    <submittedName>
        <fullName evidence="1">Uncharacterized protein</fullName>
    </submittedName>
</protein>
<sequence>MILKPSLIERVSGLLKHPPEEPEYRKNRKHSDFVTFLPNDFSPLKFGQDLSHVFAESLGLFRMGSEKDLRFTKAVLKEAKRLLENKYSKMDFIFRD</sequence>
<dbReference type="PANTHER" id="PTHR43506">
    <property type="entry name" value="BIOTIN/LIPOATE A/B PROTEIN LIGASE FAMILY"/>
    <property type="match status" value="1"/>
</dbReference>
<dbReference type="Proteomes" id="UP000012249">
    <property type="component" value="Unassembled WGS sequence"/>
</dbReference>
<name>N1U4T0_9LEPT</name>
<dbReference type="Gene3D" id="3.30.930.10">
    <property type="entry name" value="Bira Bifunctional Protein, Domain 2"/>
    <property type="match status" value="1"/>
</dbReference>
<reference evidence="1 2" key="1">
    <citation type="submission" date="2013-02" db="EMBL/GenBank/DDBJ databases">
        <authorList>
            <person name="Harkins D.M."/>
            <person name="Durkin A.S."/>
            <person name="Brinkac L.M."/>
            <person name="Haft D.H."/>
            <person name="Selengut J.D."/>
            <person name="Sanka R."/>
            <person name="DePew J."/>
            <person name="Purushe J."/>
            <person name="Haake D.A."/>
            <person name="Matsunaga J."/>
            <person name="Vinetz J.M."/>
            <person name="Sutton G.G."/>
            <person name="Nierman W.C."/>
            <person name="Fouts D.E."/>
        </authorList>
    </citation>
    <scope>NUCLEOTIDE SEQUENCE [LARGE SCALE GENOMIC DNA]</scope>
    <source>
        <strain evidence="1 2">Ecochallenge</strain>
    </source>
</reference>
<gene>
    <name evidence="1" type="ORF">LEP1GSC043_3903</name>
</gene>
<evidence type="ECO:0000313" key="1">
    <source>
        <dbReference type="EMBL" id="EMY14027.1"/>
    </source>
</evidence>
<organism evidence="1 2">
    <name type="scientific">Leptospira weilii str. Ecochallenge</name>
    <dbReference type="NCBI Taxonomy" id="1049986"/>
    <lineage>
        <taxon>Bacteria</taxon>
        <taxon>Pseudomonadati</taxon>
        <taxon>Spirochaetota</taxon>
        <taxon>Spirochaetia</taxon>
        <taxon>Leptospirales</taxon>
        <taxon>Leptospiraceae</taxon>
        <taxon>Leptospira</taxon>
    </lineage>
</organism>
<accession>N1U4T0</accession>
<evidence type="ECO:0000313" key="2">
    <source>
        <dbReference type="Proteomes" id="UP000012249"/>
    </source>
</evidence>